<dbReference type="GO" id="GO:0051225">
    <property type="term" value="P:spindle assembly"/>
    <property type="evidence" value="ECO:0007669"/>
    <property type="project" value="TreeGrafter"/>
</dbReference>
<organism evidence="7 8">
    <name type="scientific">Ensete ventricosum</name>
    <name type="common">Abyssinian banana</name>
    <name type="synonym">Musa ensete</name>
    <dbReference type="NCBI Taxonomy" id="4639"/>
    <lineage>
        <taxon>Eukaryota</taxon>
        <taxon>Viridiplantae</taxon>
        <taxon>Streptophyta</taxon>
        <taxon>Embryophyta</taxon>
        <taxon>Tracheophyta</taxon>
        <taxon>Spermatophyta</taxon>
        <taxon>Magnoliopsida</taxon>
        <taxon>Liliopsida</taxon>
        <taxon>Zingiberales</taxon>
        <taxon>Musaceae</taxon>
        <taxon>Ensete</taxon>
    </lineage>
</organism>
<evidence type="ECO:0000259" key="6">
    <source>
        <dbReference type="Pfam" id="PF04130"/>
    </source>
</evidence>
<dbReference type="GO" id="GO:0000278">
    <property type="term" value="P:mitotic cell cycle"/>
    <property type="evidence" value="ECO:0007669"/>
    <property type="project" value="TreeGrafter"/>
</dbReference>
<evidence type="ECO:0000256" key="1">
    <source>
        <dbReference type="ARBA" id="ARBA00010337"/>
    </source>
</evidence>
<comment type="function">
    <text evidence="5">Component of the gamma-tubulin ring complex (gTuRC) which mediates microtubule nucleation.</text>
</comment>
<dbReference type="GO" id="GO:0031122">
    <property type="term" value="P:cytoplasmic microtubule organization"/>
    <property type="evidence" value="ECO:0007669"/>
    <property type="project" value="TreeGrafter"/>
</dbReference>
<dbReference type="PANTHER" id="PTHR19302">
    <property type="entry name" value="GAMMA TUBULIN COMPLEX PROTEIN"/>
    <property type="match status" value="1"/>
</dbReference>
<dbReference type="InterPro" id="IPR042241">
    <property type="entry name" value="GCP_C_sf"/>
</dbReference>
<dbReference type="GO" id="GO:0000930">
    <property type="term" value="C:gamma-tubulin complex"/>
    <property type="evidence" value="ECO:0007669"/>
    <property type="project" value="TreeGrafter"/>
</dbReference>
<accession>A0A427A6T2</accession>
<comment type="subcellular location">
    <subcellularLocation>
        <location evidence="5">Cytoplasm</location>
        <location evidence="5">Cytoskeleton</location>
        <location evidence="5">Microtubule organizing center</location>
    </subcellularLocation>
</comment>
<dbReference type="EMBL" id="AMZH03003552">
    <property type="protein sequence ID" value="RRT71967.1"/>
    <property type="molecule type" value="Genomic_DNA"/>
</dbReference>
<dbReference type="GO" id="GO:0007020">
    <property type="term" value="P:microtubule nucleation"/>
    <property type="evidence" value="ECO:0007669"/>
    <property type="project" value="InterPro"/>
</dbReference>
<evidence type="ECO:0000256" key="2">
    <source>
        <dbReference type="ARBA" id="ARBA00022490"/>
    </source>
</evidence>
<evidence type="ECO:0000313" key="7">
    <source>
        <dbReference type="EMBL" id="RRT71967.1"/>
    </source>
</evidence>
<dbReference type="InterPro" id="IPR007259">
    <property type="entry name" value="GCP"/>
</dbReference>
<evidence type="ECO:0000256" key="5">
    <source>
        <dbReference type="RuleBase" id="RU363050"/>
    </source>
</evidence>
<proteinExistence type="inferred from homology"/>
<comment type="caution">
    <text evidence="7">The sequence shown here is derived from an EMBL/GenBank/DDBJ whole genome shotgun (WGS) entry which is preliminary data.</text>
</comment>
<evidence type="ECO:0000313" key="8">
    <source>
        <dbReference type="Proteomes" id="UP000287651"/>
    </source>
</evidence>
<name>A0A427A6T2_ENSVE</name>
<dbReference type="AlphaFoldDB" id="A0A427A6T2"/>
<dbReference type="Proteomes" id="UP000287651">
    <property type="component" value="Unassembled WGS sequence"/>
</dbReference>
<gene>
    <name evidence="7" type="ORF">B296_00012146</name>
</gene>
<dbReference type="GO" id="GO:0005874">
    <property type="term" value="C:microtubule"/>
    <property type="evidence" value="ECO:0007669"/>
    <property type="project" value="UniProtKB-KW"/>
</dbReference>
<evidence type="ECO:0000256" key="4">
    <source>
        <dbReference type="ARBA" id="ARBA00023212"/>
    </source>
</evidence>
<keyword evidence="3 5" id="KW-0493">Microtubule</keyword>
<evidence type="ECO:0000256" key="3">
    <source>
        <dbReference type="ARBA" id="ARBA00022701"/>
    </source>
</evidence>
<dbReference type="Gene3D" id="1.20.120.1900">
    <property type="entry name" value="Gamma-tubulin complex, C-terminal domain"/>
    <property type="match status" value="1"/>
</dbReference>
<protein>
    <recommendedName>
        <fullName evidence="5">Gamma-tubulin complex component</fullName>
    </recommendedName>
</protein>
<keyword evidence="4 5" id="KW-0206">Cytoskeleton</keyword>
<dbReference type="GO" id="GO:0051011">
    <property type="term" value="F:microtubule minus-end binding"/>
    <property type="evidence" value="ECO:0007669"/>
    <property type="project" value="TreeGrafter"/>
</dbReference>
<dbReference type="GO" id="GO:0000922">
    <property type="term" value="C:spindle pole"/>
    <property type="evidence" value="ECO:0007669"/>
    <property type="project" value="InterPro"/>
</dbReference>
<dbReference type="Pfam" id="PF04130">
    <property type="entry name" value="GCP_C_terminal"/>
    <property type="match status" value="1"/>
</dbReference>
<dbReference type="InterPro" id="IPR040457">
    <property type="entry name" value="GCP_C"/>
</dbReference>
<dbReference type="GO" id="GO:0043015">
    <property type="term" value="F:gamma-tubulin binding"/>
    <property type="evidence" value="ECO:0007669"/>
    <property type="project" value="InterPro"/>
</dbReference>
<sequence length="195" mass="21791">MQVLHSAWSELCNGMASAGSLDEVIEVHDTYLLSIQRQCFVASDKLWALIASRLKTILGLALDFYAIQQTLSSGGAAAAIKARCEMEVDLIEKQFDDCVAFLLRVNFDILLFSCLKFFLALVDAYKYPGDMNCMNYDCMQILSFKLNVGHFPHLADLVTRINYNYFYMSDSGNLQTVPSFGTAAKLGKFSAFRGE</sequence>
<comment type="similarity">
    <text evidence="1 5">Belongs to the TUBGCP family.</text>
</comment>
<dbReference type="PANTHER" id="PTHR19302:SF33">
    <property type="entry name" value="GAMMA-TUBULIN COMPLEX COMPONENT 5"/>
    <property type="match status" value="1"/>
</dbReference>
<feature type="domain" description="Gamma tubulin complex component C-terminal" evidence="6">
    <location>
        <begin position="2"/>
        <end position="167"/>
    </location>
</feature>
<keyword evidence="2 5" id="KW-0963">Cytoplasm</keyword>
<dbReference type="GO" id="GO:0051321">
    <property type="term" value="P:meiotic cell cycle"/>
    <property type="evidence" value="ECO:0007669"/>
    <property type="project" value="TreeGrafter"/>
</dbReference>
<reference evidence="7 8" key="1">
    <citation type="journal article" date="2014" name="Agronomy (Basel)">
        <title>A Draft Genome Sequence for Ensete ventricosum, the Drought-Tolerant Tree Against Hunger.</title>
        <authorList>
            <person name="Harrison J."/>
            <person name="Moore K.A."/>
            <person name="Paszkiewicz K."/>
            <person name="Jones T."/>
            <person name="Grant M."/>
            <person name="Ambacheew D."/>
            <person name="Muzemil S."/>
            <person name="Studholme D.J."/>
        </authorList>
    </citation>
    <scope>NUCLEOTIDE SEQUENCE [LARGE SCALE GENOMIC DNA]</scope>
</reference>